<dbReference type="Proteomes" id="UP000256297">
    <property type="component" value="Chromosome CBM2589_b"/>
</dbReference>
<name>A0A375BGE3_9BURK</name>
<accession>A0A375BGE3</accession>
<evidence type="ECO:0000313" key="1">
    <source>
        <dbReference type="EMBL" id="SOY44119.1"/>
    </source>
</evidence>
<dbReference type="AlphaFoldDB" id="A0A375BGE3"/>
<protein>
    <submittedName>
        <fullName evidence="1">Uncharacterized protein</fullName>
    </submittedName>
</protein>
<dbReference type="EMBL" id="OFSP01000004">
    <property type="protein sequence ID" value="SOY44119.1"/>
    <property type="molecule type" value="Genomic_DNA"/>
</dbReference>
<gene>
    <name evidence="1" type="ORF">CBM2589_B120082</name>
</gene>
<organism evidence="1">
    <name type="scientific">Cupriavidus taiwanensis</name>
    <dbReference type="NCBI Taxonomy" id="164546"/>
    <lineage>
        <taxon>Bacteria</taxon>
        <taxon>Pseudomonadati</taxon>
        <taxon>Pseudomonadota</taxon>
        <taxon>Betaproteobacteria</taxon>
        <taxon>Burkholderiales</taxon>
        <taxon>Burkholderiaceae</taxon>
        <taxon>Cupriavidus</taxon>
    </lineage>
</organism>
<comment type="caution">
    <text evidence="1">The sequence shown here is derived from an EMBL/GenBank/DDBJ whole genome shotgun (WGS) entry which is preliminary data.</text>
</comment>
<sequence>MLSLLAARRKKLPPRPLTRLLRLLPLLLLKLRLRLLKPRPLRLLTLLRPRLLTPRLRLLTLRLRPPSSNRFLTDKKTGLRAGFCFWAAPSRGPWCRRPQARTACHPRPSS</sequence>
<proteinExistence type="predicted"/>
<reference evidence="1" key="1">
    <citation type="submission" date="2018-01" db="EMBL/GenBank/DDBJ databases">
        <authorList>
            <person name="Clerissi C."/>
        </authorList>
    </citation>
    <scope>NUCLEOTIDE SEQUENCE</scope>
    <source>
        <strain evidence="1">Cupriavidus taiwanensis STM 3521</strain>
    </source>
</reference>